<evidence type="ECO:0000256" key="12">
    <source>
        <dbReference type="ARBA" id="ARBA00023002"/>
    </source>
</evidence>
<feature type="domain" description="FAD-binding PCMH-type" evidence="17">
    <location>
        <begin position="16"/>
        <end position="188"/>
    </location>
</feature>
<dbReference type="InterPro" id="IPR036318">
    <property type="entry name" value="FAD-bd_PCMH-like_sf"/>
</dbReference>
<keyword evidence="12 16" id="KW-0560">Oxidoreductase</keyword>
<evidence type="ECO:0000256" key="10">
    <source>
        <dbReference type="ARBA" id="ARBA00022960"/>
    </source>
</evidence>
<keyword evidence="7 16" id="KW-0285">Flavoprotein</keyword>
<sequence length="343" mass="38678">MNIERNILLKNLTTFKIGGLANYFCKIKSLEELKQAVSFAKQNELPIFILGGGSNVLISDYGFEGLVIKIELKDILIEEKEKFIFIIAGAGESWDKIVKLSVESELYGIENLSYIPGTVGGAAAGNIGAYGAEIKDTIESIEIFDTDTFETLVLNKDECGFNYRDSIFKKRKGKNYIITKVCFKLLKKERINLLYKDVKIYFENKNNLSPTLEEVRKAIGEIRNKKFPNLVKYGTAGSFFKNPVISSKVADNLKKKYPKIDIFEGKNGNKKISLAGLLDNIGLKGIRDGDVGTFENQPLVFVNYGNARAKEIKNFSEKIIQKIFNKIKIKIFIEIIFVGDFKK</sequence>
<comment type="subcellular location">
    <subcellularLocation>
        <location evidence="3 16">Cytoplasm</location>
    </subcellularLocation>
</comment>
<organism evidence="18 19">
    <name type="scientific">Candidatus Campbellbacteria bacterium RIFCSPLOWO2_02_35_12</name>
    <dbReference type="NCBI Taxonomy" id="1797580"/>
    <lineage>
        <taxon>Bacteria</taxon>
        <taxon>Candidatus Campbelliibacteriota</taxon>
    </lineage>
</organism>
<dbReference type="InterPro" id="IPR016167">
    <property type="entry name" value="FAD-bd_PCMH_sub1"/>
</dbReference>
<dbReference type="Gene3D" id="3.90.78.10">
    <property type="entry name" value="UDP-N-acetylenolpyruvoylglucosamine reductase, C-terminal domain"/>
    <property type="match status" value="1"/>
</dbReference>
<keyword evidence="13 16" id="KW-0131">Cell cycle</keyword>
<evidence type="ECO:0000259" key="17">
    <source>
        <dbReference type="PROSITE" id="PS51387"/>
    </source>
</evidence>
<dbReference type="InterPro" id="IPR003170">
    <property type="entry name" value="MurB"/>
</dbReference>
<dbReference type="GO" id="GO:0071949">
    <property type="term" value="F:FAD binding"/>
    <property type="evidence" value="ECO:0007669"/>
    <property type="project" value="InterPro"/>
</dbReference>
<comment type="cofactor">
    <cofactor evidence="1 16">
        <name>FAD</name>
        <dbReference type="ChEBI" id="CHEBI:57692"/>
    </cofactor>
</comment>
<dbReference type="GO" id="GO:0008762">
    <property type="term" value="F:UDP-N-acetylmuramate dehydrogenase activity"/>
    <property type="evidence" value="ECO:0007669"/>
    <property type="project" value="UniProtKB-UniRule"/>
</dbReference>
<evidence type="ECO:0000256" key="16">
    <source>
        <dbReference type="HAMAP-Rule" id="MF_00037"/>
    </source>
</evidence>
<name>A0A1F5EH79_9BACT</name>
<keyword evidence="5 16" id="KW-0963">Cytoplasm</keyword>
<dbReference type="AlphaFoldDB" id="A0A1F5EH79"/>
<dbReference type="GO" id="GO:0071555">
    <property type="term" value="P:cell wall organization"/>
    <property type="evidence" value="ECO:0007669"/>
    <property type="project" value="UniProtKB-KW"/>
</dbReference>
<comment type="function">
    <text evidence="2 16">Cell wall formation.</text>
</comment>
<evidence type="ECO:0000256" key="8">
    <source>
        <dbReference type="ARBA" id="ARBA00022827"/>
    </source>
</evidence>
<feature type="active site" description="Proton donor" evidence="16">
    <location>
        <position position="238"/>
    </location>
</feature>
<dbReference type="GO" id="GO:0009252">
    <property type="term" value="P:peptidoglycan biosynthetic process"/>
    <property type="evidence" value="ECO:0007669"/>
    <property type="project" value="UniProtKB-UniRule"/>
</dbReference>
<keyword evidence="6 16" id="KW-0132">Cell division</keyword>
<comment type="caution">
    <text evidence="18">The sequence shown here is derived from an EMBL/GenBank/DDBJ whole genome shotgun (WGS) entry which is preliminary data.</text>
</comment>
<evidence type="ECO:0000256" key="1">
    <source>
        <dbReference type="ARBA" id="ARBA00001974"/>
    </source>
</evidence>
<evidence type="ECO:0000256" key="6">
    <source>
        <dbReference type="ARBA" id="ARBA00022618"/>
    </source>
</evidence>
<evidence type="ECO:0000256" key="14">
    <source>
        <dbReference type="ARBA" id="ARBA00023316"/>
    </source>
</evidence>
<dbReference type="Gene3D" id="3.30.43.10">
    <property type="entry name" value="Uridine Diphospho-n-acetylenolpyruvylglucosamine Reductase, domain 2"/>
    <property type="match status" value="1"/>
</dbReference>
<dbReference type="NCBIfam" id="TIGR00179">
    <property type="entry name" value="murB"/>
    <property type="match status" value="1"/>
</dbReference>
<keyword evidence="8 16" id="KW-0274">FAD</keyword>
<dbReference type="STRING" id="1797580.A2Z61_00140"/>
<evidence type="ECO:0000256" key="9">
    <source>
        <dbReference type="ARBA" id="ARBA00022857"/>
    </source>
</evidence>
<evidence type="ECO:0000313" key="19">
    <source>
        <dbReference type="Proteomes" id="UP000186029"/>
    </source>
</evidence>
<evidence type="ECO:0000256" key="7">
    <source>
        <dbReference type="ARBA" id="ARBA00022630"/>
    </source>
</evidence>
<keyword evidence="11 16" id="KW-0573">Peptidoglycan synthesis</keyword>
<evidence type="ECO:0000256" key="4">
    <source>
        <dbReference type="ARBA" id="ARBA00004752"/>
    </source>
</evidence>
<comment type="similarity">
    <text evidence="16">Belongs to the MurB family.</text>
</comment>
<dbReference type="PANTHER" id="PTHR21071">
    <property type="entry name" value="UDP-N-ACETYLENOLPYRUVOYLGLUCOSAMINE REDUCTASE"/>
    <property type="match status" value="1"/>
</dbReference>
<feature type="active site" evidence="16">
    <location>
        <position position="334"/>
    </location>
</feature>
<dbReference type="SUPFAM" id="SSF56176">
    <property type="entry name" value="FAD-binding/transporter-associated domain-like"/>
    <property type="match status" value="1"/>
</dbReference>
<evidence type="ECO:0000256" key="3">
    <source>
        <dbReference type="ARBA" id="ARBA00004496"/>
    </source>
</evidence>
<evidence type="ECO:0000256" key="11">
    <source>
        <dbReference type="ARBA" id="ARBA00022984"/>
    </source>
</evidence>
<dbReference type="InterPro" id="IPR016166">
    <property type="entry name" value="FAD-bd_PCMH"/>
</dbReference>
<dbReference type="InterPro" id="IPR011601">
    <property type="entry name" value="MurB_C"/>
</dbReference>
<evidence type="ECO:0000256" key="5">
    <source>
        <dbReference type="ARBA" id="ARBA00022490"/>
    </source>
</evidence>
<dbReference type="Pfam" id="PF02873">
    <property type="entry name" value="MurB_C"/>
    <property type="match status" value="1"/>
</dbReference>
<gene>
    <name evidence="16" type="primary">murB</name>
    <name evidence="18" type="ORF">A2Z61_00140</name>
</gene>
<dbReference type="InterPro" id="IPR016169">
    <property type="entry name" value="FAD-bd_PCMH_sub2"/>
</dbReference>
<dbReference type="Gene3D" id="3.30.465.10">
    <property type="match status" value="1"/>
</dbReference>
<evidence type="ECO:0000313" key="18">
    <source>
        <dbReference type="EMBL" id="OGD66725.1"/>
    </source>
</evidence>
<dbReference type="PANTHER" id="PTHR21071:SF4">
    <property type="entry name" value="UDP-N-ACETYLENOLPYRUVOYLGLUCOSAMINE REDUCTASE"/>
    <property type="match status" value="1"/>
</dbReference>
<keyword evidence="10 16" id="KW-0133">Cell shape</keyword>
<dbReference type="UniPathway" id="UPA00219"/>
<accession>A0A1F5EH79</accession>
<dbReference type="GO" id="GO:0051301">
    <property type="term" value="P:cell division"/>
    <property type="evidence" value="ECO:0007669"/>
    <property type="project" value="UniProtKB-KW"/>
</dbReference>
<dbReference type="Pfam" id="PF01565">
    <property type="entry name" value="FAD_binding_4"/>
    <property type="match status" value="1"/>
</dbReference>
<reference evidence="18 19" key="1">
    <citation type="journal article" date="2016" name="Nat. Commun.">
        <title>Thousands of microbial genomes shed light on interconnected biogeochemical processes in an aquifer system.</title>
        <authorList>
            <person name="Anantharaman K."/>
            <person name="Brown C.T."/>
            <person name="Hug L.A."/>
            <person name="Sharon I."/>
            <person name="Castelle C.J."/>
            <person name="Probst A.J."/>
            <person name="Thomas B.C."/>
            <person name="Singh A."/>
            <person name="Wilkins M.J."/>
            <person name="Karaoz U."/>
            <person name="Brodie E.L."/>
            <person name="Williams K.H."/>
            <person name="Hubbard S.S."/>
            <person name="Banfield J.F."/>
        </authorList>
    </citation>
    <scope>NUCLEOTIDE SEQUENCE [LARGE SCALE GENOMIC DNA]</scope>
</reference>
<evidence type="ECO:0000256" key="2">
    <source>
        <dbReference type="ARBA" id="ARBA00003921"/>
    </source>
</evidence>
<dbReference type="EMBL" id="MFAC01000020">
    <property type="protein sequence ID" value="OGD66725.1"/>
    <property type="molecule type" value="Genomic_DNA"/>
</dbReference>
<proteinExistence type="inferred from homology"/>
<dbReference type="SUPFAM" id="SSF56194">
    <property type="entry name" value="Uridine diphospho-N-Acetylenolpyruvylglucosamine reductase, MurB, C-terminal domain"/>
    <property type="match status" value="1"/>
</dbReference>
<dbReference type="InterPro" id="IPR036635">
    <property type="entry name" value="MurB_C_sf"/>
</dbReference>
<dbReference type="Proteomes" id="UP000186029">
    <property type="component" value="Unassembled WGS sequence"/>
</dbReference>
<comment type="catalytic activity">
    <reaction evidence="15 16">
        <text>UDP-N-acetyl-alpha-D-muramate + NADP(+) = UDP-N-acetyl-3-O-(1-carboxyvinyl)-alpha-D-glucosamine + NADPH + H(+)</text>
        <dbReference type="Rhea" id="RHEA:12248"/>
        <dbReference type="ChEBI" id="CHEBI:15378"/>
        <dbReference type="ChEBI" id="CHEBI:57783"/>
        <dbReference type="ChEBI" id="CHEBI:58349"/>
        <dbReference type="ChEBI" id="CHEBI:68483"/>
        <dbReference type="ChEBI" id="CHEBI:70757"/>
        <dbReference type="EC" id="1.3.1.98"/>
    </reaction>
</comment>
<dbReference type="GO" id="GO:0008360">
    <property type="term" value="P:regulation of cell shape"/>
    <property type="evidence" value="ECO:0007669"/>
    <property type="project" value="UniProtKB-KW"/>
</dbReference>
<dbReference type="NCBIfam" id="NF000755">
    <property type="entry name" value="PRK00046.1"/>
    <property type="match status" value="1"/>
</dbReference>
<evidence type="ECO:0000256" key="15">
    <source>
        <dbReference type="ARBA" id="ARBA00048914"/>
    </source>
</evidence>
<dbReference type="PROSITE" id="PS51387">
    <property type="entry name" value="FAD_PCMH"/>
    <property type="match status" value="1"/>
</dbReference>
<dbReference type="HAMAP" id="MF_00037">
    <property type="entry name" value="MurB"/>
    <property type="match status" value="1"/>
</dbReference>
<protein>
    <recommendedName>
        <fullName evidence="16">UDP-N-acetylenolpyruvoylglucosamine reductase</fullName>
        <ecNumber evidence="16">1.3.1.98</ecNumber>
    </recommendedName>
    <alternativeName>
        <fullName evidence="16">UDP-N-acetylmuramate dehydrogenase</fullName>
    </alternativeName>
</protein>
<keyword evidence="9 16" id="KW-0521">NADP</keyword>
<evidence type="ECO:0000256" key="13">
    <source>
        <dbReference type="ARBA" id="ARBA00023306"/>
    </source>
</evidence>
<dbReference type="GO" id="GO:0005829">
    <property type="term" value="C:cytosol"/>
    <property type="evidence" value="ECO:0007669"/>
    <property type="project" value="TreeGrafter"/>
</dbReference>
<feature type="active site" evidence="16">
    <location>
        <position position="164"/>
    </location>
</feature>
<dbReference type="InterPro" id="IPR006094">
    <property type="entry name" value="Oxid_FAD_bind_N"/>
</dbReference>
<dbReference type="EC" id="1.3.1.98" evidence="16"/>
<comment type="pathway">
    <text evidence="4 16">Cell wall biogenesis; peptidoglycan biosynthesis.</text>
</comment>
<keyword evidence="14 16" id="KW-0961">Cell wall biogenesis/degradation</keyword>